<feature type="compositionally biased region" description="Basic and acidic residues" evidence="1">
    <location>
        <begin position="49"/>
        <end position="60"/>
    </location>
</feature>
<protein>
    <submittedName>
        <fullName evidence="2">Uncharacterized protein</fullName>
    </submittedName>
</protein>
<feature type="region of interest" description="Disordered" evidence="1">
    <location>
        <begin position="38"/>
        <end position="80"/>
    </location>
</feature>
<accession>A0A699XLJ1</accession>
<evidence type="ECO:0000256" key="1">
    <source>
        <dbReference type="SAM" id="MobiDB-lite"/>
    </source>
</evidence>
<comment type="caution">
    <text evidence="2">The sequence shown here is derived from an EMBL/GenBank/DDBJ whole genome shotgun (WGS) entry which is preliminary data.</text>
</comment>
<reference evidence="2" key="1">
    <citation type="journal article" date="2019" name="Sci. Rep.">
        <title>Draft genome of Tanacetum cinerariifolium, the natural source of mosquito coil.</title>
        <authorList>
            <person name="Yamashiro T."/>
            <person name="Shiraishi A."/>
            <person name="Satake H."/>
            <person name="Nakayama K."/>
        </authorList>
    </citation>
    <scope>NUCLEOTIDE SEQUENCE</scope>
</reference>
<gene>
    <name evidence="2" type="ORF">Tci_931169</name>
</gene>
<dbReference type="AlphaFoldDB" id="A0A699XLJ1"/>
<feature type="non-terminal residue" evidence="2">
    <location>
        <position position="1"/>
    </location>
</feature>
<name>A0A699XLJ1_TANCI</name>
<sequence>PYSQRIINETRNKTGPIQRSFQAAAGGAGGTLDSAHCAASGGGAYRRAPTREKKRGAEPHRPRRPGHFPARGARRNLRRL</sequence>
<evidence type="ECO:0000313" key="2">
    <source>
        <dbReference type="EMBL" id="GFD59200.1"/>
    </source>
</evidence>
<dbReference type="EMBL" id="BKCJ011862039">
    <property type="protein sequence ID" value="GFD59200.1"/>
    <property type="molecule type" value="Genomic_DNA"/>
</dbReference>
<feature type="compositionally biased region" description="Basic residues" evidence="1">
    <location>
        <begin position="61"/>
        <end position="80"/>
    </location>
</feature>
<proteinExistence type="predicted"/>
<organism evidence="2">
    <name type="scientific">Tanacetum cinerariifolium</name>
    <name type="common">Dalmatian daisy</name>
    <name type="synonym">Chrysanthemum cinerariifolium</name>
    <dbReference type="NCBI Taxonomy" id="118510"/>
    <lineage>
        <taxon>Eukaryota</taxon>
        <taxon>Viridiplantae</taxon>
        <taxon>Streptophyta</taxon>
        <taxon>Embryophyta</taxon>
        <taxon>Tracheophyta</taxon>
        <taxon>Spermatophyta</taxon>
        <taxon>Magnoliopsida</taxon>
        <taxon>eudicotyledons</taxon>
        <taxon>Gunneridae</taxon>
        <taxon>Pentapetalae</taxon>
        <taxon>asterids</taxon>
        <taxon>campanulids</taxon>
        <taxon>Asterales</taxon>
        <taxon>Asteraceae</taxon>
        <taxon>Asteroideae</taxon>
        <taxon>Anthemideae</taxon>
        <taxon>Anthemidinae</taxon>
        <taxon>Tanacetum</taxon>
    </lineage>
</organism>